<feature type="domain" description="Protein kinase" evidence="12">
    <location>
        <begin position="27"/>
        <end position="311"/>
    </location>
</feature>
<dbReference type="OrthoDB" id="242910at2759"/>
<dbReference type="Pfam" id="PF00400">
    <property type="entry name" value="WD40"/>
    <property type="match status" value="2"/>
</dbReference>
<dbReference type="SUPFAM" id="SSF48371">
    <property type="entry name" value="ARM repeat"/>
    <property type="match status" value="1"/>
</dbReference>
<dbReference type="PROSITE" id="PS00108">
    <property type="entry name" value="PROTEIN_KINASE_ST"/>
    <property type="match status" value="1"/>
</dbReference>
<keyword evidence="3 10" id="KW-0853">WD repeat</keyword>
<dbReference type="PROSITE" id="PS50294">
    <property type="entry name" value="WD_REPEATS_REGION"/>
    <property type="match status" value="2"/>
</dbReference>
<dbReference type="PROSITE" id="PS50011">
    <property type="entry name" value="PROTEIN_KINASE_DOM"/>
    <property type="match status" value="1"/>
</dbReference>
<dbReference type="InterPro" id="IPR016024">
    <property type="entry name" value="ARM-type_fold"/>
</dbReference>
<proteinExistence type="predicted"/>
<dbReference type="GO" id="GO:0034271">
    <property type="term" value="C:phosphatidylinositol 3-kinase complex, class III, type I"/>
    <property type="evidence" value="ECO:0007669"/>
    <property type="project" value="TreeGrafter"/>
</dbReference>
<accession>A0A9D4V8M6</accession>
<evidence type="ECO:0000256" key="4">
    <source>
        <dbReference type="ARBA" id="ARBA00022679"/>
    </source>
</evidence>
<dbReference type="Gene3D" id="2.130.10.10">
    <property type="entry name" value="YVTN repeat-like/Quinoprotein amine dehydrogenase"/>
    <property type="match status" value="2"/>
</dbReference>
<keyword evidence="2" id="KW-0723">Serine/threonine-protein kinase</keyword>
<dbReference type="InterPro" id="IPR036322">
    <property type="entry name" value="WD40_repeat_dom_sf"/>
</dbReference>
<dbReference type="GO" id="GO:0016236">
    <property type="term" value="P:macroautophagy"/>
    <property type="evidence" value="ECO:0007669"/>
    <property type="project" value="InterPro"/>
</dbReference>
<dbReference type="SUPFAM" id="SSF50978">
    <property type="entry name" value="WD40 repeat-like"/>
    <property type="match status" value="1"/>
</dbReference>
<dbReference type="GO" id="GO:0005770">
    <property type="term" value="C:late endosome"/>
    <property type="evidence" value="ECO:0007669"/>
    <property type="project" value="TreeGrafter"/>
</dbReference>
<dbReference type="SMART" id="SM00220">
    <property type="entry name" value="S_TKc"/>
    <property type="match status" value="1"/>
</dbReference>
<evidence type="ECO:0000256" key="9">
    <source>
        <dbReference type="PROSITE-ProRule" id="PRU00103"/>
    </source>
</evidence>
<feature type="region of interest" description="Disordered" evidence="11">
    <location>
        <begin position="819"/>
        <end position="861"/>
    </location>
</feature>
<feature type="repeat" description="WD" evidence="10">
    <location>
        <begin position="1115"/>
        <end position="1147"/>
    </location>
</feature>
<evidence type="ECO:0000256" key="2">
    <source>
        <dbReference type="ARBA" id="ARBA00022527"/>
    </source>
</evidence>
<keyword evidence="4" id="KW-0808">Transferase</keyword>
<dbReference type="FunFam" id="1.25.10.10:FF:000370">
    <property type="entry name" value="phosphoinositide 3-kinase regulatory subunit 4-like"/>
    <property type="match status" value="1"/>
</dbReference>
<dbReference type="InterPro" id="IPR015943">
    <property type="entry name" value="WD40/YVTN_repeat-like_dom_sf"/>
</dbReference>
<evidence type="ECO:0000256" key="11">
    <source>
        <dbReference type="SAM" id="MobiDB-lite"/>
    </source>
</evidence>
<dbReference type="Gene3D" id="1.25.10.10">
    <property type="entry name" value="Leucine-rich Repeat Variant"/>
    <property type="match status" value="2"/>
</dbReference>
<dbReference type="GO" id="GO:0034272">
    <property type="term" value="C:phosphatidylinositol 3-kinase complex, class III, type II"/>
    <property type="evidence" value="ECO:0007669"/>
    <property type="project" value="TreeGrafter"/>
</dbReference>
<evidence type="ECO:0000259" key="12">
    <source>
        <dbReference type="PROSITE" id="PS50011"/>
    </source>
</evidence>
<feature type="compositionally biased region" description="Polar residues" evidence="11">
    <location>
        <begin position="835"/>
        <end position="848"/>
    </location>
</feature>
<evidence type="ECO:0000313" key="14">
    <source>
        <dbReference type="EMBL" id="KAI5082404.1"/>
    </source>
</evidence>
<dbReference type="EMBL" id="JABFUD020000003">
    <property type="protein sequence ID" value="KAI5081544.1"/>
    <property type="molecule type" value="Genomic_DNA"/>
</dbReference>
<dbReference type="Pfam" id="PF22956">
    <property type="entry name" value="VPS15-like_hel"/>
    <property type="match status" value="1"/>
</dbReference>
<evidence type="ECO:0000256" key="7">
    <source>
        <dbReference type="ARBA" id="ARBA00022777"/>
    </source>
</evidence>
<dbReference type="Proteomes" id="UP000886520">
    <property type="component" value="Chromosome 2"/>
</dbReference>
<dbReference type="InterPro" id="IPR021133">
    <property type="entry name" value="HEAT_type_2"/>
</dbReference>
<dbReference type="PROSITE" id="PS50082">
    <property type="entry name" value="WD_REPEATS_2"/>
    <property type="match status" value="2"/>
</dbReference>
<feature type="repeat" description="WD" evidence="10">
    <location>
        <begin position="1501"/>
        <end position="1534"/>
    </location>
</feature>
<dbReference type="InterPro" id="IPR055231">
    <property type="entry name" value="2AA_helical"/>
</dbReference>
<dbReference type="GO" id="GO:0005524">
    <property type="term" value="F:ATP binding"/>
    <property type="evidence" value="ECO:0007669"/>
    <property type="project" value="UniProtKB-KW"/>
</dbReference>
<keyword evidence="8" id="KW-0067">ATP-binding</keyword>
<dbReference type="InterPro" id="IPR045162">
    <property type="entry name" value="Vps15-like"/>
</dbReference>
<feature type="compositionally biased region" description="Basic and acidic residues" evidence="11">
    <location>
        <begin position="850"/>
        <end position="861"/>
    </location>
</feature>
<dbReference type="GO" id="GO:0006623">
    <property type="term" value="P:protein targeting to vacuole"/>
    <property type="evidence" value="ECO:0007669"/>
    <property type="project" value="TreeGrafter"/>
</dbReference>
<dbReference type="CDD" id="cd13980">
    <property type="entry name" value="STKc_Vps15"/>
    <property type="match status" value="1"/>
</dbReference>
<keyword evidence="15" id="KW-1185">Reference proteome</keyword>
<dbReference type="InterPro" id="IPR000719">
    <property type="entry name" value="Prot_kinase_dom"/>
</dbReference>
<comment type="caution">
    <text evidence="13">The sequence shown here is derived from an EMBL/GenBank/DDBJ whole genome shotgun (WGS) entry which is preliminary data.</text>
</comment>
<feature type="repeat" description="HEAT" evidence="9">
    <location>
        <begin position="655"/>
        <end position="693"/>
    </location>
</feature>
<organism evidence="13 15">
    <name type="scientific">Adiantum capillus-veneris</name>
    <name type="common">Maidenhair fern</name>
    <dbReference type="NCBI Taxonomy" id="13818"/>
    <lineage>
        <taxon>Eukaryota</taxon>
        <taxon>Viridiplantae</taxon>
        <taxon>Streptophyta</taxon>
        <taxon>Embryophyta</taxon>
        <taxon>Tracheophyta</taxon>
        <taxon>Polypodiopsida</taxon>
        <taxon>Polypodiidae</taxon>
        <taxon>Polypodiales</taxon>
        <taxon>Pteridineae</taxon>
        <taxon>Pteridaceae</taxon>
        <taxon>Vittarioideae</taxon>
        <taxon>Adiantum</taxon>
    </lineage>
</organism>
<dbReference type="SMART" id="SM00320">
    <property type="entry name" value="WD40"/>
    <property type="match status" value="6"/>
</dbReference>
<dbReference type="InterPro" id="IPR011009">
    <property type="entry name" value="Kinase-like_dom_sf"/>
</dbReference>
<dbReference type="EMBL" id="JABFUD020000003">
    <property type="protein sequence ID" value="KAI5082404.1"/>
    <property type="molecule type" value="Genomic_DNA"/>
</dbReference>
<dbReference type="Gene3D" id="1.10.510.10">
    <property type="entry name" value="Transferase(Phosphotransferase) domain 1"/>
    <property type="match status" value="1"/>
</dbReference>
<feature type="compositionally biased region" description="Basic and acidic residues" evidence="11">
    <location>
        <begin position="824"/>
        <end position="833"/>
    </location>
</feature>
<name>A0A9D4V8M6_ADICA</name>
<evidence type="ECO:0000256" key="5">
    <source>
        <dbReference type="ARBA" id="ARBA00022737"/>
    </source>
</evidence>
<dbReference type="PANTHER" id="PTHR17583">
    <property type="entry name" value="PHOSPHOINOSITIDE 3-KINASE REGULATORY SUBUNIT 4"/>
    <property type="match status" value="1"/>
</dbReference>
<sequence length="1534" mass="170725">MGNKLARTTQGSASEYYLHDLPSTCNLVLKEPLGGGRFLKSILCLHDEGLVVVKVYFKRGEFPDLKEHERKLQHIREQLSKVEQSHVWPFQYWLETDKAAYLLRQYFFSNLHDRISTRPFLRAIEKKWIAFQLLLSVKQSHERGICHGDIKCENVLVTSWNWLYLADYASFKPTFLPVDNPADFSFFFDTGGRRRCYVAPERFFEPGGDTGNVQSGVLTPAMDIFSVGCVIAELFMEGQALFDLSQLLAYRRGQYDPCPSLQKVVDVGVREMILHMIQLDPTARLTAEQYLQSWAPCVFPAYFSPLLHSFFSCLLPLDIDTRVAITQSAFPELCKQMIESSSPDYKDEDIRRVDQVQDDMEEEVGSAEAKQSWHTANIDATPMRRLKAAAVLMEKALMKQETEAVITDAIHQKDIYQPGQVLESKKHCSQGDLGHGGKCEGMVLIGSLLCASIRNVKLPQARRGAVQMLYKSCLYIDDESRLQQVLPYVVALLSDPAAIVRCAALQVVCHLLSLVKNFPPSDSKIFPEYILPLLSMLPDDPEESVRICYADNIHELAHTAQRFLESSHYMTEIGVLYKSVQSVKGTTKKMAAPSFPNQNGSRYMLELSQLRETIARVIQELVMGQKQTPNIRRALLRHVGHLCDFFGTRQCNDVLLPILPAFLNDRDEQLRAVFFEQIVYVCLFVGQTSIESYLLPYIEQALSDVEETVIVNALECLAAICVHRLLRKRVLLRAVERCAPLLCHPSQWVRKSALTVVASAGANLELVDSHAFLLPILSPFVRREPVSLNLESALSACLKTPMSREMFNRVLSDAMLSQTAPQKLENKKPERSKQKGGSPTTPLDTSSAKKFVEQQKADTEAHDLGNTSLLSPMRQGDRLPFTEMDDNEKMKAMEGYIRNLSSTMQSRMHNWEVDNSEKLQSSVIGANAGVGAGFYTNYDGSSDGIPLYSVPLSERRADSQRSSSFNEDWNGIIAVRHGTHPFHIAALSGTPSILPTVTTSHWAEGASTGHESHRQQAVLGSRFVSGSSFINAIGTRQAYEVIKDVDGGDTDTDFAKALTASRLKDNIFAEVSVQGALELPGTGVLQLTETDNLQPSSPSFANNQWQPRGVLIAHLQEHHRAVNKVSVSHDNYFFVSASDDGNIKFWDCRRLESNISFRSRLTYSFQGAKALGVCMIGNSPQVAAASSTGKIHVLRVDYVARVAGSIERYSGLTDVRNLETQEGAVVSLLNYSPDGPPMLLYTTQRNGIHLWDLRLQKDAWCLRAKPSQGYISATALASCYNWLVSGTSRGVLTLWDLRFQLPVNTWCHPSSSLVESTSTVFPPSESGAVATSRAYVYVAAGRDEVALWNAADGSCQQVLRLSGDPTDTEFADLPAALPRRRPSEVKRIEGSKKSDYKLEELNEPSPRVPGVRALLPLPCGAGLLMGGTDCKVRMWDRLRPERSYCVCGPVTKTSAAPDSYKYDSRVVQGVQVVQEMFVRHQGSKATPSSKRLFAAAATDTVGCHRDSILSLAAAQTTQHLLISSSRDGSIKVWR</sequence>
<dbReference type="InterPro" id="IPR008271">
    <property type="entry name" value="Ser/Thr_kinase_AS"/>
</dbReference>
<evidence type="ECO:0000313" key="13">
    <source>
        <dbReference type="EMBL" id="KAI5081544.1"/>
    </source>
</evidence>
<dbReference type="Pfam" id="PF00069">
    <property type="entry name" value="Pkinase"/>
    <property type="match status" value="1"/>
</dbReference>
<keyword evidence="5" id="KW-0677">Repeat</keyword>
<reference evidence="13" key="1">
    <citation type="submission" date="2021-01" db="EMBL/GenBank/DDBJ databases">
        <title>Adiantum capillus-veneris genome.</title>
        <authorList>
            <person name="Fang Y."/>
            <person name="Liao Q."/>
        </authorList>
    </citation>
    <scope>NUCLEOTIDE SEQUENCE</scope>
    <source>
        <strain evidence="13">H3</strain>
        <tissue evidence="13">Leaf</tissue>
    </source>
</reference>
<evidence type="ECO:0000313" key="15">
    <source>
        <dbReference type="Proteomes" id="UP000886520"/>
    </source>
</evidence>
<dbReference type="PANTHER" id="PTHR17583:SF0">
    <property type="entry name" value="PHOSPHOINOSITIDE 3-KINASE REGULATORY SUBUNIT 4"/>
    <property type="match status" value="1"/>
</dbReference>
<dbReference type="EC" id="2.7.11.1" evidence="1"/>
<evidence type="ECO:0000256" key="8">
    <source>
        <dbReference type="ARBA" id="ARBA00022840"/>
    </source>
</evidence>
<evidence type="ECO:0000256" key="10">
    <source>
        <dbReference type="PROSITE-ProRule" id="PRU00221"/>
    </source>
</evidence>
<dbReference type="InterPro" id="IPR001680">
    <property type="entry name" value="WD40_rpt"/>
</dbReference>
<evidence type="ECO:0000256" key="3">
    <source>
        <dbReference type="ARBA" id="ARBA00022574"/>
    </source>
</evidence>
<dbReference type="GO" id="GO:0004674">
    <property type="term" value="F:protein serine/threonine kinase activity"/>
    <property type="evidence" value="ECO:0007669"/>
    <property type="project" value="UniProtKB-KW"/>
</dbReference>
<dbReference type="FunFam" id="1.10.510.10:FF:000497">
    <property type="entry name" value="Phosphoinositide 3-kinase regulatory subunit"/>
    <property type="match status" value="1"/>
</dbReference>
<keyword evidence="7" id="KW-0418">Kinase</keyword>
<protein>
    <recommendedName>
        <fullName evidence="1">non-specific serine/threonine protein kinase</fullName>
        <ecNumber evidence="1">2.7.11.1</ecNumber>
    </recommendedName>
</protein>
<dbReference type="InterPro" id="IPR011989">
    <property type="entry name" value="ARM-like"/>
</dbReference>
<evidence type="ECO:0000256" key="1">
    <source>
        <dbReference type="ARBA" id="ARBA00012513"/>
    </source>
</evidence>
<dbReference type="SUPFAM" id="SSF56112">
    <property type="entry name" value="Protein kinase-like (PK-like)"/>
    <property type="match status" value="1"/>
</dbReference>
<dbReference type="GO" id="GO:0045324">
    <property type="term" value="P:late endosome to vacuole transport"/>
    <property type="evidence" value="ECO:0007669"/>
    <property type="project" value="InterPro"/>
</dbReference>
<gene>
    <name evidence="13" type="ORF">GOP47_0001287</name>
    <name evidence="14" type="ORF">GOP47_0002147</name>
</gene>
<keyword evidence="6" id="KW-0547">Nucleotide-binding</keyword>
<dbReference type="GO" id="GO:0071561">
    <property type="term" value="C:nucleus-vacuole junction"/>
    <property type="evidence" value="ECO:0007669"/>
    <property type="project" value="TreeGrafter"/>
</dbReference>
<dbReference type="PROSITE" id="PS50077">
    <property type="entry name" value="HEAT_REPEAT"/>
    <property type="match status" value="1"/>
</dbReference>
<evidence type="ECO:0000256" key="6">
    <source>
        <dbReference type="ARBA" id="ARBA00022741"/>
    </source>
</evidence>